<evidence type="ECO:0000259" key="1">
    <source>
        <dbReference type="Pfam" id="PF26640"/>
    </source>
</evidence>
<evidence type="ECO:0000313" key="2">
    <source>
        <dbReference type="EMBL" id="KAK1765100.1"/>
    </source>
</evidence>
<dbReference type="InterPro" id="IPR058525">
    <property type="entry name" value="DUF8212"/>
</dbReference>
<dbReference type="GeneID" id="85313830"/>
<dbReference type="Pfam" id="PF26640">
    <property type="entry name" value="DUF8212"/>
    <property type="match status" value="1"/>
</dbReference>
<gene>
    <name evidence="2" type="ORF">QBC33DRAFT_572075</name>
</gene>
<proteinExistence type="predicted"/>
<keyword evidence="3" id="KW-1185">Reference proteome</keyword>
<dbReference type="PANTHER" id="PTHR10622:SF12">
    <property type="entry name" value="HET DOMAIN-CONTAINING PROTEIN"/>
    <property type="match status" value="1"/>
</dbReference>
<dbReference type="Proteomes" id="UP001244011">
    <property type="component" value="Unassembled WGS sequence"/>
</dbReference>
<dbReference type="EMBL" id="MU839017">
    <property type="protein sequence ID" value="KAK1765100.1"/>
    <property type="molecule type" value="Genomic_DNA"/>
</dbReference>
<dbReference type="PANTHER" id="PTHR10622">
    <property type="entry name" value="HET DOMAIN-CONTAINING PROTEIN"/>
    <property type="match status" value="1"/>
</dbReference>
<dbReference type="RefSeq" id="XP_060281313.1">
    <property type="nucleotide sequence ID" value="XM_060430643.1"/>
</dbReference>
<reference evidence="2" key="1">
    <citation type="submission" date="2023-06" db="EMBL/GenBank/DDBJ databases">
        <title>Genome-scale phylogeny and comparative genomics of the fungal order Sordariales.</title>
        <authorList>
            <consortium name="Lawrence Berkeley National Laboratory"/>
            <person name="Hensen N."/>
            <person name="Bonometti L."/>
            <person name="Westerberg I."/>
            <person name="Brannstrom I.O."/>
            <person name="Guillou S."/>
            <person name="Cros-Aarteil S."/>
            <person name="Calhoun S."/>
            <person name="Haridas S."/>
            <person name="Kuo A."/>
            <person name="Mondo S."/>
            <person name="Pangilinan J."/>
            <person name="Riley R."/>
            <person name="Labutti K."/>
            <person name="Andreopoulos B."/>
            <person name="Lipzen A."/>
            <person name="Chen C."/>
            <person name="Yanf M."/>
            <person name="Daum C."/>
            <person name="Ng V."/>
            <person name="Clum A."/>
            <person name="Steindorff A."/>
            <person name="Ohm R."/>
            <person name="Martin F."/>
            <person name="Silar P."/>
            <person name="Natvig D."/>
            <person name="Lalanne C."/>
            <person name="Gautier V."/>
            <person name="Ament-Velasquez S.L."/>
            <person name="Kruys A."/>
            <person name="Hutchinson M.I."/>
            <person name="Powell A.J."/>
            <person name="Barry K."/>
            <person name="Miller A.N."/>
            <person name="Grigoriev I.V."/>
            <person name="Debuchy R."/>
            <person name="Gladieux P."/>
            <person name="Thoren M.H."/>
            <person name="Johannesson H."/>
        </authorList>
    </citation>
    <scope>NUCLEOTIDE SEQUENCE</scope>
    <source>
        <strain evidence="2">8032-3</strain>
    </source>
</reference>
<comment type="caution">
    <text evidence="2">The sequence shown here is derived from an EMBL/GenBank/DDBJ whole genome shotgun (WGS) entry which is preliminary data.</text>
</comment>
<evidence type="ECO:0000313" key="3">
    <source>
        <dbReference type="Proteomes" id="UP001244011"/>
    </source>
</evidence>
<sequence length="221" mass="24375">MPILYGEGERALVRLQEEIITKTNDLTLFAWEARQGESRDNSRQQKYRGILARSPAEFIDAGNILSVDGSRFDGDFSTGACEWMSAWIMPLNCRRNGSNGSNNEQKRLGIYLKKHGAGVYARAPPVAFISKCISPKQSTSLGGNHRHAIMLGSSFKVDMWKATMIQPADSFDKNNQMFLTTGLASFFGYALHGGAEGGGRPAHGGRPLPGWVWHRWLEAVG</sequence>
<dbReference type="AlphaFoldDB" id="A0AAJ0BVJ8"/>
<protein>
    <recommendedName>
        <fullName evidence="1">DUF8212 domain-containing protein</fullName>
    </recommendedName>
</protein>
<organism evidence="2 3">
    <name type="scientific">Phialemonium atrogriseum</name>
    <dbReference type="NCBI Taxonomy" id="1093897"/>
    <lineage>
        <taxon>Eukaryota</taxon>
        <taxon>Fungi</taxon>
        <taxon>Dikarya</taxon>
        <taxon>Ascomycota</taxon>
        <taxon>Pezizomycotina</taxon>
        <taxon>Sordariomycetes</taxon>
        <taxon>Sordariomycetidae</taxon>
        <taxon>Cephalothecales</taxon>
        <taxon>Cephalothecaceae</taxon>
        <taxon>Phialemonium</taxon>
    </lineage>
</organism>
<accession>A0AAJ0BVJ8</accession>
<name>A0AAJ0BVJ8_9PEZI</name>
<feature type="domain" description="DUF8212" evidence="1">
    <location>
        <begin position="10"/>
        <end position="44"/>
    </location>
</feature>